<dbReference type="GO" id="GO:0035539">
    <property type="term" value="F:8-oxo-7,8-dihydrodeoxyguanosine triphosphate pyrophosphatase activity"/>
    <property type="evidence" value="ECO:0007669"/>
    <property type="project" value="UniProtKB-EC"/>
</dbReference>
<gene>
    <name evidence="2" type="ORF">MCOR_17272</name>
</gene>
<proteinExistence type="predicted"/>
<dbReference type="GO" id="GO:0005829">
    <property type="term" value="C:cytosol"/>
    <property type="evidence" value="ECO:0007669"/>
    <property type="project" value="TreeGrafter"/>
</dbReference>
<dbReference type="PANTHER" id="PTHR16099:SF5">
    <property type="entry name" value="NUCLEOTIDE TRIPHOSPHATE DIPHOSPHATASE NUDT15"/>
    <property type="match status" value="1"/>
</dbReference>
<dbReference type="OrthoDB" id="447842at2759"/>
<dbReference type="SUPFAM" id="SSF55811">
    <property type="entry name" value="Nudix"/>
    <property type="match status" value="2"/>
</dbReference>
<evidence type="ECO:0000313" key="2">
    <source>
        <dbReference type="EMBL" id="CAC5381397.1"/>
    </source>
</evidence>
<dbReference type="PANTHER" id="PTHR16099">
    <property type="entry name" value="8-OXO-DGTP DIPHOSPHATES NUDT15"/>
    <property type="match status" value="1"/>
</dbReference>
<dbReference type="InterPro" id="IPR000086">
    <property type="entry name" value="NUDIX_hydrolase_dom"/>
</dbReference>
<dbReference type="FunFam" id="3.90.79.10:FF:000060">
    <property type="entry name" value="Nudix hydrolase 1"/>
    <property type="match status" value="1"/>
</dbReference>
<dbReference type="InterPro" id="IPR015797">
    <property type="entry name" value="NUDIX_hydrolase-like_dom_sf"/>
</dbReference>
<feature type="domain" description="Nudix hydrolase" evidence="1">
    <location>
        <begin position="11"/>
        <end position="140"/>
    </location>
</feature>
<sequence>MSKQTETQRERPKVGVGVFVTSEDHPNCVLVGIRKGSSGSGKYALPGGHLEFGEEWEDCGFRETLEETGLRIKNTRFATVGNGIGEVDTTFRSEPVNLEPDKCEGWQWLDWDNFVHAHKCFRPLELVHSEEEKQDLSFKLVFVSNREEWDECAIRETEEETGVRLKNMKSVTVMNCIIPEENYHYIEIFMQGEVDTTILREPKNMEPEKCEGWEWLHWDDKIPLDRFFRPLKMFIQNGYNPFKTEQH</sequence>
<evidence type="ECO:0000313" key="3">
    <source>
        <dbReference type="Proteomes" id="UP000507470"/>
    </source>
</evidence>
<dbReference type="GO" id="GO:0006203">
    <property type="term" value="P:dGTP catabolic process"/>
    <property type="evidence" value="ECO:0007669"/>
    <property type="project" value="TreeGrafter"/>
</dbReference>
<dbReference type="CDD" id="cd04678">
    <property type="entry name" value="NUDIX_MTH2_Nudt15"/>
    <property type="match status" value="1"/>
</dbReference>
<dbReference type="Gene3D" id="3.90.79.10">
    <property type="entry name" value="Nucleoside Triphosphate Pyrophosphohydrolase"/>
    <property type="match status" value="2"/>
</dbReference>
<dbReference type="PROSITE" id="PS51462">
    <property type="entry name" value="NUDIX"/>
    <property type="match status" value="1"/>
</dbReference>
<reference evidence="2 3" key="1">
    <citation type="submission" date="2020-06" db="EMBL/GenBank/DDBJ databases">
        <authorList>
            <person name="Li R."/>
            <person name="Bekaert M."/>
        </authorList>
    </citation>
    <scope>NUCLEOTIDE SEQUENCE [LARGE SCALE GENOMIC DNA]</scope>
    <source>
        <strain evidence="3">wild</strain>
    </source>
</reference>
<dbReference type="AlphaFoldDB" id="A0A6J8BGZ4"/>
<organism evidence="2 3">
    <name type="scientific">Mytilus coruscus</name>
    <name type="common">Sea mussel</name>
    <dbReference type="NCBI Taxonomy" id="42192"/>
    <lineage>
        <taxon>Eukaryota</taxon>
        <taxon>Metazoa</taxon>
        <taxon>Spiralia</taxon>
        <taxon>Lophotrochozoa</taxon>
        <taxon>Mollusca</taxon>
        <taxon>Bivalvia</taxon>
        <taxon>Autobranchia</taxon>
        <taxon>Pteriomorphia</taxon>
        <taxon>Mytilida</taxon>
        <taxon>Mytiloidea</taxon>
        <taxon>Mytilidae</taxon>
        <taxon>Mytilinae</taxon>
        <taxon>Mytilus</taxon>
    </lineage>
</organism>
<dbReference type="EMBL" id="CACVKT020003055">
    <property type="protein sequence ID" value="CAC5381397.1"/>
    <property type="molecule type" value="Genomic_DNA"/>
</dbReference>
<dbReference type="EC" id="3.6.1.55" evidence="2"/>
<accession>A0A6J8BGZ4</accession>
<dbReference type="Proteomes" id="UP000507470">
    <property type="component" value="Unassembled WGS sequence"/>
</dbReference>
<keyword evidence="3" id="KW-1185">Reference proteome</keyword>
<protein>
    <submittedName>
        <fullName evidence="2">MutT</fullName>
        <ecNumber evidence="2">3.6.1.55</ecNumber>
    </submittedName>
</protein>
<name>A0A6J8BGZ4_MYTCO</name>
<evidence type="ECO:0000259" key="1">
    <source>
        <dbReference type="PROSITE" id="PS51462"/>
    </source>
</evidence>
<dbReference type="Pfam" id="PF00293">
    <property type="entry name" value="NUDIX"/>
    <property type="match status" value="2"/>
</dbReference>
<keyword evidence="2" id="KW-0378">Hydrolase</keyword>